<dbReference type="Proteomes" id="UP000595276">
    <property type="component" value="Chromosome"/>
</dbReference>
<gene>
    <name evidence="2" type="ORF">AVLFYP127_00602</name>
    <name evidence="1" type="ORF">I6H45_08355</name>
</gene>
<dbReference type="RefSeq" id="WP_004839513.1">
    <property type="nucleotide sequence ID" value="NZ_CACRSW010000026.1"/>
</dbReference>
<dbReference type="GeneID" id="79022749"/>
<reference evidence="2" key="1">
    <citation type="submission" date="2019-11" db="EMBL/GenBank/DDBJ databases">
        <authorList>
            <person name="Feng L."/>
        </authorList>
    </citation>
    <scope>NUCLEOTIDE SEQUENCE</scope>
    <source>
        <strain evidence="2">AvaginalisLFYP127</strain>
    </source>
</reference>
<evidence type="ECO:0000313" key="3">
    <source>
        <dbReference type="Proteomes" id="UP000595276"/>
    </source>
</evidence>
<dbReference type="EMBL" id="CP066014">
    <property type="protein sequence ID" value="QQB61800.1"/>
    <property type="molecule type" value="Genomic_DNA"/>
</dbReference>
<evidence type="ECO:0008006" key="4">
    <source>
        <dbReference type="Google" id="ProtNLM"/>
    </source>
</evidence>
<organism evidence="2">
    <name type="scientific">Anaerococcus vaginalis</name>
    <dbReference type="NCBI Taxonomy" id="33037"/>
    <lineage>
        <taxon>Bacteria</taxon>
        <taxon>Bacillati</taxon>
        <taxon>Bacillota</taxon>
        <taxon>Tissierellia</taxon>
        <taxon>Tissierellales</taxon>
        <taxon>Peptoniphilaceae</taxon>
        <taxon>Anaerococcus</taxon>
    </lineage>
</organism>
<dbReference type="AlphaFoldDB" id="A0A6N2TEJ2"/>
<evidence type="ECO:0000313" key="1">
    <source>
        <dbReference type="EMBL" id="QQB61800.1"/>
    </source>
</evidence>
<accession>A0A6N2TEJ2</accession>
<proteinExistence type="predicted"/>
<protein>
    <recommendedName>
        <fullName evidence="4">ComK protein</fullName>
    </recommendedName>
</protein>
<dbReference type="KEGG" id="avg:I6H45_08355"/>
<reference evidence="1 3" key="2">
    <citation type="submission" date="2020-12" db="EMBL/GenBank/DDBJ databases">
        <title>FDA dAtabase for Regulatory Grade micrObial Sequences (FDA-ARGOS): Supporting development and validation of Infectious Disease Dx tests.</title>
        <authorList>
            <person name="Sproer C."/>
            <person name="Gronow S."/>
            <person name="Severitt S."/>
            <person name="Schroder I."/>
            <person name="Tallon L."/>
            <person name="Sadzewicz L."/>
            <person name="Zhao X."/>
            <person name="Boylan J."/>
            <person name="Ott S."/>
            <person name="Bowen H."/>
            <person name="Vavikolanu K."/>
            <person name="Mehta A."/>
            <person name="Aluvathingal J."/>
            <person name="Nadendla S."/>
            <person name="Lowell S."/>
            <person name="Myers T."/>
            <person name="Yan Y."/>
            <person name="Sichtig H."/>
        </authorList>
    </citation>
    <scope>NUCLEOTIDE SEQUENCE [LARGE SCALE GENOMIC DNA]</scope>
    <source>
        <strain evidence="1 3">FDAARGOS_988</strain>
    </source>
</reference>
<dbReference type="EMBL" id="CACRSW010000026">
    <property type="protein sequence ID" value="VYT03985.1"/>
    <property type="molecule type" value="Genomic_DNA"/>
</dbReference>
<evidence type="ECO:0000313" key="2">
    <source>
        <dbReference type="EMBL" id="VYT03985.1"/>
    </source>
</evidence>
<name>A0A6N2TEJ2_9FIRM</name>
<sequence length="158" mass="18481">MDKVVAILPTIIKGVGIGCEVYTNKKVFVDRRSCEVFLKHMACERSISVKLMHKNIREILKVSRNLPYCIDAFNVFFPFKINQTENDDFRRGFVNCYYVRDIKNSTIILKNGMTLSSLNRDRALKNNFNNASKIMYMKFARDMAKMRRSMDFIDEIAL</sequence>